<name>A0ABY6HY78_9ARCH</name>
<keyword evidence="3" id="KW-1185">Reference proteome</keyword>
<proteinExistence type="predicted"/>
<feature type="transmembrane region" description="Helical" evidence="1">
    <location>
        <begin position="272"/>
        <end position="294"/>
    </location>
</feature>
<keyword evidence="1" id="KW-1133">Transmembrane helix</keyword>
<accession>A0ABY6HY78</accession>
<evidence type="ECO:0000313" key="2">
    <source>
        <dbReference type="EMBL" id="UYP48465.1"/>
    </source>
</evidence>
<dbReference type="InterPro" id="IPR037997">
    <property type="entry name" value="Dgk1-like"/>
</dbReference>
<evidence type="ECO:0000256" key="1">
    <source>
        <dbReference type="SAM" id="Phobius"/>
    </source>
</evidence>
<reference evidence="2" key="1">
    <citation type="submission" date="2022-09" db="EMBL/GenBank/DDBJ databases">
        <title>Actin cytoskeleton and complex cell architecture in an #Asgard archaeon.</title>
        <authorList>
            <person name="Ponce Toledo R.I."/>
            <person name="Schleper C."/>
            <person name="Rodrigues Oliveira T."/>
            <person name="Wollweber F."/>
            <person name="Xu J."/>
            <person name="Rittmann S."/>
            <person name="Klingl A."/>
            <person name="Pilhofer M."/>
        </authorList>
    </citation>
    <scope>NUCLEOTIDE SEQUENCE</scope>
    <source>
        <strain evidence="2">B-35</strain>
    </source>
</reference>
<keyword evidence="1" id="KW-0812">Transmembrane</keyword>
<dbReference type="PANTHER" id="PTHR31303">
    <property type="entry name" value="CTP-DEPENDENT DIACYLGLYCEROL KINASE 1"/>
    <property type="match status" value="1"/>
</dbReference>
<dbReference type="PANTHER" id="PTHR31303:SF1">
    <property type="entry name" value="CTP-DEPENDENT DIACYLGLYCEROL KINASE 1"/>
    <property type="match status" value="1"/>
</dbReference>
<organism evidence="2 3">
    <name type="scientific">Candidatus Lokiarchaeum ossiferum</name>
    <dbReference type="NCBI Taxonomy" id="2951803"/>
    <lineage>
        <taxon>Archaea</taxon>
        <taxon>Promethearchaeati</taxon>
        <taxon>Promethearchaeota</taxon>
        <taxon>Promethearchaeia</taxon>
        <taxon>Promethearchaeales</taxon>
        <taxon>Promethearchaeaceae</taxon>
        <taxon>Candidatus Lokiarchaeum</taxon>
    </lineage>
</organism>
<protein>
    <recommendedName>
        <fullName evidence="4">Cytidylyltransferase family protein</fullName>
    </recommendedName>
</protein>
<feature type="transmembrane region" description="Helical" evidence="1">
    <location>
        <begin position="355"/>
        <end position="373"/>
    </location>
</feature>
<feature type="transmembrane region" description="Helical" evidence="1">
    <location>
        <begin position="203"/>
        <end position="224"/>
    </location>
</feature>
<sequence>MAINPGILCQFFIITIFGVIILSILRVLLKSSKVFALWSQNHPNSTERVHTIEEPFNLVGMMILLLFELVVIQIKVGFDFNGTSGDLPGLLLAIIPVIIGFLFIGYNVYMYARGQKKEHRYGLENENHTISHKTMRTIDYKRKSWHFIAFILLSTFLLLGSINTTKNFVGSKDSAEFRTIIESFWGNSQGEGYLEIAFIRHSIPLGQTILIMVMYGMVMVLLVVEITRLSNFLHCVFHKETQKKLLYKEIDTFASYSHFAVGYLASAMVLPPMLFLAGLCLAAFADPAASMIGMKFGKKRYSWNQKSLEGTLGGSLAAFLTMSALVGPIYSIIGATVFAVLDLVTPKPIKVSDNLLMPICITFVFAMLSLLNIPSINVFGV</sequence>
<feature type="transmembrane region" description="Helical" evidence="1">
    <location>
        <begin position="145"/>
        <end position="162"/>
    </location>
</feature>
<dbReference type="Proteomes" id="UP001208689">
    <property type="component" value="Chromosome"/>
</dbReference>
<evidence type="ECO:0008006" key="4">
    <source>
        <dbReference type="Google" id="ProtNLM"/>
    </source>
</evidence>
<feature type="transmembrane region" description="Helical" evidence="1">
    <location>
        <begin position="58"/>
        <end position="78"/>
    </location>
</feature>
<feature type="transmembrane region" description="Helical" evidence="1">
    <location>
        <begin position="90"/>
        <end position="112"/>
    </location>
</feature>
<feature type="transmembrane region" description="Helical" evidence="1">
    <location>
        <begin position="315"/>
        <end position="340"/>
    </location>
</feature>
<dbReference type="EMBL" id="CP104013">
    <property type="protein sequence ID" value="UYP48465.1"/>
    <property type="molecule type" value="Genomic_DNA"/>
</dbReference>
<evidence type="ECO:0000313" key="3">
    <source>
        <dbReference type="Proteomes" id="UP001208689"/>
    </source>
</evidence>
<feature type="transmembrane region" description="Helical" evidence="1">
    <location>
        <begin position="6"/>
        <end position="29"/>
    </location>
</feature>
<gene>
    <name evidence="2" type="ORF">NEF87_004750</name>
</gene>
<keyword evidence="1" id="KW-0472">Membrane</keyword>